<sequence>MRVELLSMKLSGQFPESFKYCHSLQRLDLSGKIPAQSGWCHGIVAVRFWALVVRLRDHKLVQVSLFQEPLVKLKLADLTEAANIFVSEKVIIYVLTGTTYKVELPDGSMLAIKTAE</sequence>
<comment type="caution">
    <text evidence="1">The sequence shown here is derived from an EMBL/GenBank/DDBJ whole genome shotgun (WGS) entry which is preliminary data.</text>
</comment>
<organism evidence="1 2">
    <name type="scientific">Pistacia integerrima</name>
    <dbReference type="NCBI Taxonomy" id="434235"/>
    <lineage>
        <taxon>Eukaryota</taxon>
        <taxon>Viridiplantae</taxon>
        <taxon>Streptophyta</taxon>
        <taxon>Embryophyta</taxon>
        <taxon>Tracheophyta</taxon>
        <taxon>Spermatophyta</taxon>
        <taxon>Magnoliopsida</taxon>
        <taxon>eudicotyledons</taxon>
        <taxon>Gunneridae</taxon>
        <taxon>Pentapetalae</taxon>
        <taxon>rosids</taxon>
        <taxon>malvids</taxon>
        <taxon>Sapindales</taxon>
        <taxon>Anacardiaceae</taxon>
        <taxon>Pistacia</taxon>
    </lineage>
</organism>
<keyword evidence="2" id="KW-1185">Reference proteome</keyword>
<protein>
    <submittedName>
        <fullName evidence="1">Uncharacterized protein</fullName>
    </submittedName>
</protein>
<reference evidence="2" key="1">
    <citation type="journal article" date="2023" name="G3 (Bethesda)">
        <title>Genome assembly and association tests identify interacting loci associated with vigor, precocity, and sex in interspecific pistachio rootstocks.</title>
        <authorList>
            <person name="Palmer W."/>
            <person name="Jacygrad E."/>
            <person name="Sagayaradj S."/>
            <person name="Cavanaugh K."/>
            <person name="Han R."/>
            <person name="Bertier L."/>
            <person name="Beede B."/>
            <person name="Kafkas S."/>
            <person name="Golino D."/>
            <person name="Preece J."/>
            <person name="Michelmore R."/>
        </authorList>
    </citation>
    <scope>NUCLEOTIDE SEQUENCE [LARGE SCALE GENOMIC DNA]</scope>
</reference>
<evidence type="ECO:0000313" key="2">
    <source>
        <dbReference type="Proteomes" id="UP001163603"/>
    </source>
</evidence>
<evidence type="ECO:0000313" key="1">
    <source>
        <dbReference type="EMBL" id="KAJ0042995.1"/>
    </source>
</evidence>
<name>A0ACC0Z010_9ROSI</name>
<accession>A0ACC0Z010</accession>
<dbReference type="Proteomes" id="UP001163603">
    <property type="component" value="Chromosome 4"/>
</dbReference>
<gene>
    <name evidence="1" type="ORF">Pint_19359</name>
</gene>
<dbReference type="EMBL" id="CM047739">
    <property type="protein sequence ID" value="KAJ0042995.1"/>
    <property type="molecule type" value="Genomic_DNA"/>
</dbReference>
<proteinExistence type="predicted"/>